<keyword evidence="4" id="KW-0472">Membrane</keyword>
<keyword evidence="7" id="KW-1185">Reference proteome</keyword>
<dbReference type="PANTHER" id="PTHR10434">
    <property type="entry name" value="1-ACYL-SN-GLYCEROL-3-PHOSPHATE ACYLTRANSFERASE"/>
    <property type="match status" value="1"/>
</dbReference>
<dbReference type="Proteomes" id="UP000245468">
    <property type="component" value="Chromosome"/>
</dbReference>
<protein>
    <submittedName>
        <fullName evidence="6">1-acylglycerol-3-phosphate O-acyltransferase</fullName>
        <ecNumber evidence="6">2.3.1.51</ecNumber>
    </submittedName>
</protein>
<proteinExistence type="predicted"/>
<comment type="pathway">
    <text evidence="1">Lipid metabolism.</text>
</comment>
<dbReference type="GO" id="GO:0003841">
    <property type="term" value="F:1-acylglycerol-3-phosphate O-acyltransferase activity"/>
    <property type="evidence" value="ECO:0007669"/>
    <property type="project" value="UniProtKB-EC"/>
</dbReference>
<keyword evidence="4" id="KW-0812">Transmembrane</keyword>
<evidence type="ECO:0000256" key="1">
    <source>
        <dbReference type="ARBA" id="ARBA00005189"/>
    </source>
</evidence>
<dbReference type="AlphaFoldDB" id="A0A2S2DX06"/>
<dbReference type="Pfam" id="PF01553">
    <property type="entry name" value="Acyltransferase"/>
    <property type="match status" value="1"/>
</dbReference>
<keyword evidence="2 6" id="KW-0808">Transferase</keyword>
<evidence type="ECO:0000313" key="7">
    <source>
        <dbReference type="Proteomes" id="UP000245468"/>
    </source>
</evidence>
<dbReference type="OrthoDB" id="9803035at2"/>
<dbReference type="PANTHER" id="PTHR10434:SF11">
    <property type="entry name" value="1-ACYL-SN-GLYCEROL-3-PHOSPHATE ACYLTRANSFERASE"/>
    <property type="match status" value="1"/>
</dbReference>
<reference evidence="7" key="1">
    <citation type="submission" date="2018-05" db="EMBL/GenBank/DDBJ databases">
        <title>Pseudarcicella sp. HME7025 Genome sequencing and assembly.</title>
        <authorList>
            <person name="Kim H."/>
            <person name="Kang H."/>
            <person name="Joh K."/>
        </authorList>
    </citation>
    <scope>NUCLEOTIDE SEQUENCE [LARGE SCALE GENOMIC DNA]</scope>
    <source>
        <strain evidence="7">HME7025</strain>
    </source>
</reference>
<dbReference type="CDD" id="cd07989">
    <property type="entry name" value="LPLAT_AGPAT-like"/>
    <property type="match status" value="1"/>
</dbReference>
<gene>
    <name evidence="6" type="ORF">HME7025_02047</name>
</gene>
<keyword evidence="3 6" id="KW-0012">Acyltransferase</keyword>
<evidence type="ECO:0000256" key="2">
    <source>
        <dbReference type="ARBA" id="ARBA00022679"/>
    </source>
</evidence>
<dbReference type="InterPro" id="IPR002123">
    <property type="entry name" value="Plipid/glycerol_acylTrfase"/>
</dbReference>
<evidence type="ECO:0000256" key="3">
    <source>
        <dbReference type="ARBA" id="ARBA00023315"/>
    </source>
</evidence>
<evidence type="ECO:0000259" key="5">
    <source>
        <dbReference type="SMART" id="SM00563"/>
    </source>
</evidence>
<feature type="transmembrane region" description="Helical" evidence="4">
    <location>
        <begin position="20"/>
        <end position="39"/>
    </location>
</feature>
<dbReference type="GO" id="GO:0006654">
    <property type="term" value="P:phosphatidic acid biosynthetic process"/>
    <property type="evidence" value="ECO:0007669"/>
    <property type="project" value="TreeGrafter"/>
</dbReference>
<organism evidence="6 7">
    <name type="scientific">Aquirufa nivalisilvae</name>
    <dbReference type="NCBI Taxonomy" id="2516557"/>
    <lineage>
        <taxon>Bacteria</taxon>
        <taxon>Pseudomonadati</taxon>
        <taxon>Bacteroidota</taxon>
        <taxon>Cytophagia</taxon>
        <taxon>Cytophagales</taxon>
        <taxon>Flectobacillaceae</taxon>
        <taxon>Aquirufa</taxon>
    </lineage>
</organism>
<dbReference type="SMART" id="SM00563">
    <property type="entry name" value="PlsC"/>
    <property type="match status" value="1"/>
</dbReference>
<sequence>MNKKNTFLSSPFTGLFTLWSMFWFIGVFLLFYPFIFILLQKLSYRKYAAKLVRIWSKCFFFFSFIRFEVKHHFVPDKKQNYVFCANHFSFLDIPVIVYLLEHYTSFVGKSSLGKLPLFGYMYARLNILVNRSDNASRAGSLSKALKALQSGRSIAIFPEGGIVSKKYPYMAKPLKDGALIMAIQQQIPLVPISLFNNYQIFSDKPLMIRPGVIRAEIHPPIITKGLTMDDVPMLREKLYHIIQDPILKYYSLDEPQ</sequence>
<name>A0A2S2DX06_9BACT</name>
<dbReference type="EMBL" id="CP029346">
    <property type="protein sequence ID" value="AWL09896.1"/>
    <property type="molecule type" value="Genomic_DNA"/>
</dbReference>
<feature type="domain" description="Phospholipid/glycerol acyltransferase" evidence="5">
    <location>
        <begin position="81"/>
        <end position="197"/>
    </location>
</feature>
<keyword evidence="4" id="KW-1133">Transmembrane helix</keyword>
<dbReference type="SUPFAM" id="SSF69593">
    <property type="entry name" value="Glycerol-3-phosphate (1)-acyltransferase"/>
    <property type="match status" value="1"/>
</dbReference>
<dbReference type="RefSeq" id="WP_109323639.1">
    <property type="nucleotide sequence ID" value="NZ_CP029346.1"/>
</dbReference>
<dbReference type="EC" id="2.3.1.51" evidence="6"/>
<accession>A0A2S2DX06</accession>
<dbReference type="KEGG" id="psez:HME7025_02047"/>
<evidence type="ECO:0000256" key="4">
    <source>
        <dbReference type="SAM" id="Phobius"/>
    </source>
</evidence>
<evidence type="ECO:0000313" key="6">
    <source>
        <dbReference type="EMBL" id="AWL09896.1"/>
    </source>
</evidence>